<evidence type="ECO:0000256" key="3">
    <source>
        <dbReference type="ARBA" id="ARBA00023125"/>
    </source>
</evidence>
<dbReference type="GO" id="GO:0046677">
    <property type="term" value="P:response to antibiotic"/>
    <property type="evidence" value="ECO:0007669"/>
    <property type="project" value="InterPro"/>
</dbReference>
<dbReference type="PANTHER" id="PTHR30055">
    <property type="entry name" value="HTH-TYPE TRANSCRIPTIONAL REGULATOR RUTR"/>
    <property type="match status" value="1"/>
</dbReference>
<reference evidence="7 8" key="1">
    <citation type="journal article" date="2015" name="Genome Announc.">
        <title>Complete Genome Sequencing of Protease-Producing Novel Arthrobacter sp. Strain IHBB 11108 Using PacBio Single-Molecule Real-Time Sequencing Technology.</title>
        <authorList>
            <person name="Kiran S."/>
            <person name="Swarnkar M.K."/>
            <person name="Pal M."/>
            <person name="Thakur R."/>
            <person name="Tewari R."/>
            <person name="Singh A.K."/>
            <person name="Gulati A."/>
        </authorList>
    </citation>
    <scope>NUCLEOTIDE SEQUENCE [LARGE SCALE GENOMIC DNA]</scope>
    <source>
        <strain evidence="7 8">IHBB 11108</strain>
    </source>
</reference>
<dbReference type="AlphaFoldDB" id="A0A0D4C0W3"/>
<dbReference type="InterPro" id="IPR009057">
    <property type="entry name" value="Homeodomain-like_sf"/>
</dbReference>
<dbReference type="Gene3D" id="1.10.10.60">
    <property type="entry name" value="Homeodomain-like"/>
    <property type="match status" value="1"/>
</dbReference>
<evidence type="ECO:0000256" key="1">
    <source>
        <dbReference type="ARBA" id="ARBA00022491"/>
    </source>
</evidence>
<name>A0A0D4C0W3_9MICC</name>
<dbReference type="SUPFAM" id="SSF46689">
    <property type="entry name" value="Homeodomain-like"/>
    <property type="match status" value="1"/>
</dbReference>
<keyword evidence="8" id="KW-1185">Reference proteome</keyword>
<proteinExistence type="predicted"/>
<evidence type="ECO:0000313" key="8">
    <source>
        <dbReference type="Proteomes" id="UP000061839"/>
    </source>
</evidence>
<organism evidence="7 8">
    <name type="scientific">Psychromicrobium lacuslunae</name>
    <dbReference type="NCBI Taxonomy" id="1618207"/>
    <lineage>
        <taxon>Bacteria</taxon>
        <taxon>Bacillati</taxon>
        <taxon>Actinomycetota</taxon>
        <taxon>Actinomycetes</taxon>
        <taxon>Micrococcales</taxon>
        <taxon>Micrococcaceae</taxon>
        <taxon>Psychromicrobium</taxon>
    </lineage>
</organism>
<evidence type="ECO:0000256" key="2">
    <source>
        <dbReference type="ARBA" id="ARBA00023015"/>
    </source>
</evidence>
<dbReference type="RefSeq" id="WP_045075983.1">
    <property type="nucleotide sequence ID" value="NZ_CP011005.1"/>
</dbReference>
<feature type="DNA-binding region" description="H-T-H motif" evidence="5">
    <location>
        <begin position="29"/>
        <end position="48"/>
    </location>
</feature>
<keyword evidence="3 5" id="KW-0238">DNA-binding</keyword>
<dbReference type="InterPro" id="IPR003012">
    <property type="entry name" value="Tet_transcr_reg_TetR"/>
</dbReference>
<dbReference type="InterPro" id="IPR001647">
    <property type="entry name" value="HTH_TetR"/>
</dbReference>
<dbReference type="STRING" id="1618207.UM93_13025"/>
<dbReference type="Gene3D" id="1.10.357.10">
    <property type="entry name" value="Tetracycline Repressor, domain 2"/>
    <property type="match status" value="1"/>
</dbReference>
<dbReference type="PRINTS" id="PR00400">
    <property type="entry name" value="TETREPRESSOR"/>
</dbReference>
<dbReference type="Proteomes" id="UP000061839">
    <property type="component" value="Chromosome"/>
</dbReference>
<evidence type="ECO:0000256" key="4">
    <source>
        <dbReference type="ARBA" id="ARBA00023163"/>
    </source>
</evidence>
<dbReference type="HOGENOM" id="CLU_069543_2_1_11"/>
<keyword evidence="4" id="KW-0804">Transcription</keyword>
<accession>A0A0D4C0W3</accession>
<keyword evidence="1" id="KW-0678">Repressor</keyword>
<dbReference type="Pfam" id="PF00440">
    <property type="entry name" value="TetR_N"/>
    <property type="match status" value="1"/>
</dbReference>
<dbReference type="GO" id="GO:0000976">
    <property type="term" value="F:transcription cis-regulatory region binding"/>
    <property type="evidence" value="ECO:0007669"/>
    <property type="project" value="TreeGrafter"/>
</dbReference>
<dbReference type="KEGG" id="ari:UM93_13025"/>
<evidence type="ECO:0000313" key="7">
    <source>
        <dbReference type="EMBL" id="AJT42194.1"/>
    </source>
</evidence>
<dbReference type="PATRIC" id="fig|1618207.4.peg.2640"/>
<gene>
    <name evidence="7" type="ORF">UM93_13025</name>
</gene>
<dbReference type="EMBL" id="CP011005">
    <property type="protein sequence ID" value="AJT42194.1"/>
    <property type="molecule type" value="Genomic_DNA"/>
</dbReference>
<dbReference type="InterPro" id="IPR004111">
    <property type="entry name" value="Repressor_TetR_C"/>
</dbReference>
<dbReference type="PANTHER" id="PTHR30055:SF151">
    <property type="entry name" value="TRANSCRIPTIONAL REGULATORY PROTEIN"/>
    <property type="match status" value="1"/>
</dbReference>
<protein>
    <recommendedName>
        <fullName evidence="6">HTH tetR-type domain-containing protein</fullName>
    </recommendedName>
</protein>
<dbReference type="PRINTS" id="PR00455">
    <property type="entry name" value="HTHTETR"/>
</dbReference>
<dbReference type="GO" id="GO:0045892">
    <property type="term" value="P:negative regulation of DNA-templated transcription"/>
    <property type="evidence" value="ECO:0007669"/>
    <property type="project" value="InterPro"/>
</dbReference>
<evidence type="ECO:0000259" key="6">
    <source>
        <dbReference type="PROSITE" id="PS50977"/>
    </source>
</evidence>
<sequence>MPYPARTDRTSIVSAAIDELAESGLDSLSLRAIAARLGVRQPGLYHHFSNKSELLDAVADEVLERWHTARLPREQEKWDEFIIRNAQSLRRALLSIRDGARLLASTGSRSPNPQNAIAQISLLEKAGFSGTEAVLALIAVSRYTIGAAIEQQTARDRGEILIPKDHQTPQLERLREIAQRVGELGQDHEFNVGLLALVRGLAVGNR</sequence>
<dbReference type="PROSITE" id="PS50977">
    <property type="entry name" value="HTH_TETR_2"/>
    <property type="match status" value="1"/>
</dbReference>
<feature type="domain" description="HTH tetR-type" evidence="6">
    <location>
        <begin position="6"/>
        <end position="66"/>
    </location>
</feature>
<evidence type="ECO:0000256" key="5">
    <source>
        <dbReference type="PROSITE-ProRule" id="PRU00335"/>
    </source>
</evidence>
<keyword evidence="2" id="KW-0805">Transcription regulation</keyword>
<dbReference type="GO" id="GO:0003700">
    <property type="term" value="F:DNA-binding transcription factor activity"/>
    <property type="evidence" value="ECO:0007669"/>
    <property type="project" value="TreeGrafter"/>
</dbReference>
<dbReference type="SUPFAM" id="SSF48498">
    <property type="entry name" value="Tetracyclin repressor-like, C-terminal domain"/>
    <property type="match status" value="1"/>
</dbReference>
<dbReference type="Pfam" id="PF02909">
    <property type="entry name" value="TetR_C_1"/>
    <property type="match status" value="1"/>
</dbReference>
<dbReference type="InterPro" id="IPR050109">
    <property type="entry name" value="HTH-type_TetR-like_transc_reg"/>
</dbReference>
<dbReference type="InterPro" id="IPR036271">
    <property type="entry name" value="Tet_transcr_reg_TetR-rel_C_sf"/>
</dbReference>